<dbReference type="GO" id="GO:0043476">
    <property type="term" value="P:pigment accumulation"/>
    <property type="evidence" value="ECO:0007669"/>
    <property type="project" value="Ensembl"/>
</dbReference>
<dbReference type="AlphaFoldDB" id="A0A668A451"/>
<evidence type="ECO:0000256" key="2">
    <source>
        <dbReference type="ARBA" id="ARBA00006311"/>
    </source>
</evidence>
<keyword evidence="6" id="KW-1185">Reference proteome</keyword>
<evidence type="ECO:0000313" key="5">
    <source>
        <dbReference type="Ensembl" id="ENSMMDP00005042629.1"/>
    </source>
</evidence>
<accession>A0A668A451</accession>
<dbReference type="GeneTree" id="ENSGT00950000182920"/>
<sequence length="467" mass="51547">MQLHLNTDGMNELLRVSQLPLVRSALDSVTSAYTEVKGRYPLLGLVGGAAEVGMRNVSMAAMQRATPLLQSLEPQIEVANGYACVGLDRLERNFPVLQQSTEEVMGHLKDAFFVTLDDVQVRVVDGLDGALERLERLTEAGWAAVRSLQDTQVGRAASSGLDEVLSRLEDATAYYLPLPPTLRQEWEVRVQQYEDEDEDDEPSAWTRLRSLLLTLSLQLHHRLLKLRERLQDSTGLNRVLELVGNLLQYQQRFLMALVYRADDLRELALAQVRGQAALLAELGPVQQMRELPAQVQLLLRDLQELTKILLQLLINSTPLYSMVSHHGNAHTHPDFMSECTSRRSSGNSLFLKAMDGRPRRRKSLYSRSPRGSGSTNSPQNPPSAASSPAGPANGRRPSLKNEAPPPTVEIEGLSVPSESAVSRRASATELLLGPLMQFVSQSQKAFEYLSPNAADEPANSVAETADC</sequence>
<dbReference type="InParanoid" id="A0A668A451"/>
<reference evidence="5" key="1">
    <citation type="submission" date="2019-06" db="EMBL/GenBank/DDBJ databases">
        <authorList>
            <consortium name="Wellcome Sanger Institute Data Sharing"/>
        </authorList>
    </citation>
    <scope>NUCLEOTIDE SEQUENCE [LARGE SCALE GENOMIC DNA]</scope>
</reference>
<dbReference type="Proteomes" id="UP000472263">
    <property type="component" value="Chromosome 16"/>
</dbReference>
<evidence type="ECO:0000313" key="6">
    <source>
        <dbReference type="Proteomes" id="UP000472263"/>
    </source>
</evidence>
<dbReference type="PANTHER" id="PTHR14024">
    <property type="entry name" value="PERILIPIN"/>
    <property type="match status" value="1"/>
</dbReference>
<reference evidence="5" key="2">
    <citation type="submission" date="2025-08" db="UniProtKB">
        <authorList>
            <consortium name="Ensembl"/>
        </authorList>
    </citation>
    <scope>IDENTIFICATION</scope>
</reference>
<feature type="compositionally biased region" description="Low complexity" evidence="4">
    <location>
        <begin position="374"/>
        <end position="393"/>
    </location>
</feature>
<dbReference type="Ensembl" id="ENSMMDT00005043495.1">
    <property type="protein sequence ID" value="ENSMMDP00005042629.1"/>
    <property type="gene ID" value="ENSMMDG00005019652.1"/>
</dbReference>
<dbReference type="PANTHER" id="PTHR14024:SF48">
    <property type="entry name" value="PERILIPIN 6"/>
    <property type="match status" value="1"/>
</dbReference>
<name>A0A668A451_9TELE</name>
<comment type="similarity">
    <text evidence="2">Belongs to the perilipin family.</text>
</comment>
<dbReference type="InterPro" id="IPR004279">
    <property type="entry name" value="Perilipin"/>
</dbReference>
<organism evidence="5 6">
    <name type="scientific">Myripristis murdjan</name>
    <name type="common">pinecone soldierfish</name>
    <dbReference type="NCBI Taxonomy" id="586833"/>
    <lineage>
        <taxon>Eukaryota</taxon>
        <taxon>Metazoa</taxon>
        <taxon>Chordata</taxon>
        <taxon>Craniata</taxon>
        <taxon>Vertebrata</taxon>
        <taxon>Euteleostomi</taxon>
        <taxon>Actinopterygii</taxon>
        <taxon>Neopterygii</taxon>
        <taxon>Teleostei</taxon>
        <taxon>Neoteleostei</taxon>
        <taxon>Acanthomorphata</taxon>
        <taxon>Holocentriformes</taxon>
        <taxon>Holocentridae</taxon>
        <taxon>Myripristis</taxon>
    </lineage>
</organism>
<keyword evidence="3" id="KW-0551">Lipid droplet</keyword>
<dbReference type="GO" id="GO:0019915">
    <property type="term" value="P:lipid storage"/>
    <property type="evidence" value="ECO:0007669"/>
    <property type="project" value="TreeGrafter"/>
</dbReference>
<dbReference type="GO" id="GO:0005811">
    <property type="term" value="C:lipid droplet"/>
    <property type="evidence" value="ECO:0007669"/>
    <property type="project" value="UniProtKB-SubCell"/>
</dbReference>
<comment type="subcellular location">
    <subcellularLocation>
        <location evidence="1">Lipid droplet</location>
    </subcellularLocation>
</comment>
<evidence type="ECO:0000256" key="4">
    <source>
        <dbReference type="SAM" id="MobiDB-lite"/>
    </source>
</evidence>
<reference evidence="5" key="3">
    <citation type="submission" date="2025-09" db="UniProtKB">
        <authorList>
            <consortium name="Ensembl"/>
        </authorList>
    </citation>
    <scope>IDENTIFICATION</scope>
</reference>
<dbReference type="FunCoup" id="A0A668A451">
    <property type="interactions" value="76"/>
</dbReference>
<gene>
    <name evidence="5" type="primary">plin6</name>
</gene>
<dbReference type="GO" id="GO:0010890">
    <property type="term" value="P:positive regulation of triglyceride storage"/>
    <property type="evidence" value="ECO:0007669"/>
    <property type="project" value="TreeGrafter"/>
</dbReference>
<evidence type="ECO:0000256" key="3">
    <source>
        <dbReference type="ARBA" id="ARBA00022677"/>
    </source>
</evidence>
<dbReference type="GO" id="GO:0005829">
    <property type="term" value="C:cytosol"/>
    <property type="evidence" value="ECO:0007669"/>
    <property type="project" value="TreeGrafter"/>
</dbReference>
<dbReference type="Pfam" id="PF03036">
    <property type="entry name" value="Perilipin"/>
    <property type="match status" value="1"/>
</dbReference>
<evidence type="ECO:0000256" key="1">
    <source>
        <dbReference type="ARBA" id="ARBA00004502"/>
    </source>
</evidence>
<protein>
    <submittedName>
        <fullName evidence="5">Perilipin 6</fullName>
    </submittedName>
</protein>
<proteinExistence type="inferred from homology"/>
<feature type="region of interest" description="Disordered" evidence="4">
    <location>
        <begin position="349"/>
        <end position="424"/>
    </location>
</feature>